<organism evidence="2 3">
    <name type="scientific">Camellia sinensis var. sinensis</name>
    <name type="common">China tea</name>
    <dbReference type="NCBI Taxonomy" id="542762"/>
    <lineage>
        <taxon>Eukaryota</taxon>
        <taxon>Viridiplantae</taxon>
        <taxon>Streptophyta</taxon>
        <taxon>Embryophyta</taxon>
        <taxon>Tracheophyta</taxon>
        <taxon>Spermatophyta</taxon>
        <taxon>Magnoliopsida</taxon>
        <taxon>eudicotyledons</taxon>
        <taxon>Gunneridae</taxon>
        <taxon>Pentapetalae</taxon>
        <taxon>asterids</taxon>
        <taxon>Ericales</taxon>
        <taxon>Theaceae</taxon>
        <taxon>Camellia</taxon>
    </lineage>
</organism>
<accession>A0A4V3WNZ1</accession>
<reference evidence="2 3" key="1">
    <citation type="journal article" date="2018" name="Proc. Natl. Acad. Sci. U.S.A.">
        <title>Draft genome sequence of Camellia sinensis var. sinensis provides insights into the evolution of the tea genome and tea quality.</title>
        <authorList>
            <person name="Wei C."/>
            <person name="Yang H."/>
            <person name="Wang S."/>
            <person name="Zhao J."/>
            <person name="Liu C."/>
            <person name="Gao L."/>
            <person name="Xia E."/>
            <person name="Lu Y."/>
            <person name="Tai Y."/>
            <person name="She G."/>
            <person name="Sun J."/>
            <person name="Cao H."/>
            <person name="Tong W."/>
            <person name="Gao Q."/>
            <person name="Li Y."/>
            <person name="Deng W."/>
            <person name="Jiang X."/>
            <person name="Wang W."/>
            <person name="Chen Q."/>
            <person name="Zhang S."/>
            <person name="Li H."/>
            <person name="Wu J."/>
            <person name="Wang P."/>
            <person name="Li P."/>
            <person name="Shi C."/>
            <person name="Zheng F."/>
            <person name="Jian J."/>
            <person name="Huang B."/>
            <person name="Shan D."/>
            <person name="Shi M."/>
            <person name="Fang C."/>
            <person name="Yue Y."/>
            <person name="Li F."/>
            <person name="Li D."/>
            <person name="Wei S."/>
            <person name="Han B."/>
            <person name="Jiang C."/>
            <person name="Yin Y."/>
            <person name="Xia T."/>
            <person name="Zhang Z."/>
            <person name="Bennetzen J.L."/>
            <person name="Zhao S."/>
            <person name="Wan X."/>
        </authorList>
    </citation>
    <scope>NUCLEOTIDE SEQUENCE [LARGE SCALE GENOMIC DNA]</scope>
    <source>
        <strain evidence="3">cv. Shuchazao</strain>
        <tissue evidence="2">Leaf</tissue>
    </source>
</reference>
<feature type="region of interest" description="Disordered" evidence="1">
    <location>
        <begin position="271"/>
        <end position="303"/>
    </location>
</feature>
<evidence type="ECO:0000313" key="3">
    <source>
        <dbReference type="Proteomes" id="UP000306102"/>
    </source>
</evidence>
<comment type="caution">
    <text evidence="2">The sequence shown here is derived from an EMBL/GenBank/DDBJ whole genome shotgun (WGS) entry which is preliminary data.</text>
</comment>
<proteinExistence type="predicted"/>
<protein>
    <submittedName>
        <fullName evidence="2">Uncharacterized protein</fullName>
    </submittedName>
</protein>
<gene>
    <name evidence="2" type="ORF">TEA_021242</name>
</gene>
<name>A0A4V3WNZ1_CAMSN</name>
<keyword evidence="3" id="KW-1185">Reference proteome</keyword>
<sequence>MPNFSISKFSGLIPPSSFQSSEFKSEPNITEISVGVAWDDPTSVRPHAKCQRETFHMDLEEFVGVMGIANSALNSPNLSLLSILYPNTLLDSIVLHMGILCLDGLTGTPKIVPYTHRVLTGCGYAYRYSCTRTGYGKNHSGTSVSVGYDMGTARVRHGYVFVEQRRGDFDPALSSTSTSTLIFDFDPEITLVFDFDPRLRLRPRDHPRLRLRPTASVEQRRGDFNPALSSTSTSTLIFDFDPEITLVFDFDPEITLVFDFDPRHRYLHNGDVEESPAKANGDGSCGHHRRAGEEPDSHGECGN</sequence>
<dbReference type="AlphaFoldDB" id="A0A4V3WNZ1"/>
<evidence type="ECO:0000313" key="2">
    <source>
        <dbReference type="EMBL" id="THG14417.1"/>
    </source>
</evidence>
<evidence type="ECO:0000256" key="1">
    <source>
        <dbReference type="SAM" id="MobiDB-lite"/>
    </source>
</evidence>
<feature type="compositionally biased region" description="Basic and acidic residues" evidence="1">
    <location>
        <begin position="291"/>
        <end position="303"/>
    </location>
</feature>
<dbReference type="EMBL" id="SDRB02005365">
    <property type="protein sequence ID" value="THG14417.1"/>
    <property type="molecule type" value="Genomic_DNA"/>
</dbReference>
<dbReference type="Proteomes" id="UP000306102">
    <property type="component" value="Unassembled WGS sequence"/>
</dbReference>